<organism evidence="8 9">
    <name type="scientific">Nocardioides marmoribigeumensis</name>
    <dbReference type="NCBI Taxonomy" id="433649"/>
    <lineage>
        <taxon>Bacteria</taxon>
        <taxon>Bacillati</taxon>
        <taxon>Actinomycetota</taxon>
        <taxon>Actinomycetes</taxon>
        <taxon>Propionibacteriales</taxon>
        <taxon>Nocardioidaceae</taxon>
        <taxon>Nocardioides</taxon>
    </lineage>
</organism>
<evidence type="ECO:0000256" key="6">
    <source>
        <dbReference type="SAM" id="Phobius"/>
    </source>
</evidence>
<evidence type="ECO:0000313" key="8">
    <source>
        <dbReference type="EMBL" id="MDR7361094.1"/>
    </source>
</evidence>
<accession>A0ABU2BSX1</accession>
<feature type="transmembrane region" description="Helical" evidence="6">
    <location>
        <begin position="25"/>
        <end position="45"/>
    </location>
</feature>
<dbReference type="InterPro" id="IPR049453">
    <property type="entry name" value="Memb_transporter_dom"/>
</dbReference>
<evidence type="ECO:0000256" key="5">
    <source>
        <dbReference type="SAM" id="MobiDB-lite"/>
    </source>
</evidence>
<feature type="transmembrane region" description="Helical" evidence="6">
    <location>
        <begin position="76"/>
        <end position="92"/>
    </location>
</feature>
<evidence type="ECO:0000256" key="3">
    <source>
        <dbReference type="ARBA" id="ARBA00022989"/>
    </source>
</evidence>
<name>A0ABU2BSX1_9ACTN</name>
<sequence>MQGQWRTTVVGQLARLRLRGRSGTLWSLRITVAAVASYVVALALFPGSTPLLSPLTAMLVVQVTPWSLLASGIDRVVSVVLGVSVAIGVSALVPLTWWSLGVVILVSLLLGQVLRLRHNLLEVPISAMLVLGVGSLATESAASDRVLETLVGAGVGVVANLAWPPKVASADAGTAIDDMANSLADLLRGAAGDLEGSDGSPEDLVRLTDRFLGQVRQVTHRIPDAGSALLRAEQSRRLNVRAVGKADRGPGLRQGLEALEHSAVSIRGLLRAFADAAAFLAADDTTSTDPGLRSTGARVCRVLADAVDAFGQTVADDAMGSAEDSTRSLTALRTRVTELRELHLELQARMETTTDPAMVELVAYTTATVRRLIRELDPDERLRRQLRLRRAQRPVAPRLRHRDPPSGPLGEVGEDSPTTVFHPRLSKPRPPD</sequence>
<keyword evidence="3 6" id="KW-1133">Transmembrane helix</keyword>
<evidence type="ECO:0000259" key="7">
    <source>
        <dbReference type="Pfam" id="PF13515"/>
    </source>
</evidence>
<feature type="domain" description="Integral membrane bound transporter" evidence="7">
    <location>
        <begin position="41"/>
        <end position="158"/>
    </location>
</feature>
<reference evidence="8 9" key="1">
    <citation type="submission" date="2023-07" db="EMBL/GenBank/DDBJ databases">
        <title>Sequencing the genomes of 1000 actinobacteria strains.</title>
        <authorList>
            <person name="Klenk H.-P."/>
        </authorList>
    </citation>
    <scope>NUCLEOTIDE SEQUENCE [LARGE SCALE GENOMIC DNA]</scope>
    <source>
        <strain evidence="8 9">DSM 19426</strain>
    </source>
</reference>
<keyword evidence="9" id="KW-1185">Reference proteome</keyword>
<evidence type="ECO:0000256" key="2">
    <source>
        <dbReference type="ARBA" id="ARBA00022692"/>
    </source>
</evidence>
<dbReference type="Proteomes" id="UP001183648">
    <property type="component" value="Unassembled WGS sequence"/>
</dbReference>
<dbReference type="Pfam" id="PF13515">
    <property type="entry name" value="FUSC_2"/>
    <property type="match status" value="1"/>
</dbReference>
<evidence type="ECO:0000256" key="4">
    <source>
        <dbReference type="ARBA" id="ARBA00023136"/>
    </source>
</evidence>
<feature type="transmembrane region" description="Helical" evidence="6">
    <location>
        <begin position="51"/>
        <end position="69"/>
    </location>
</feature>
<proteinExistence type="predicted"/>
<dbReference type="EMBL" id="JAVDYG010000001">
    <property type="protein sequence ID" value="MDR7361094.1"/>
    <property type="molecule type" value="Genomic_DNA"/>
</dbReference>
<comment type="caution">
    <text evidence="8">The sequence shown here is derived from an EMBL/GenBank/DDBJ whole genome shotgun (WGS) entry which is preliminary data.</text>
</comment>
<feature type="region of interest" description="Disordered" evidence="5">
    <location>
        <begin position="393"/>
        <end position="432"/>
    </location>
</feature>
<keyword evidence="2 6" id="KW-0812">Transmembrane</keyword>
<keyword evidence="4 6" id="KW-0472">Membrane</keyword>
<gene>
    <name evidence="8" type="ORF">J2S63_000647</name>
</gene>
<comment type="subcellular location">
    <subcellularLocation>
        <location evidence="1">Membrane</location>
        <topology evidence="1">Multi-pass membrane protein</topology>
    </subcellularLocation>
</comment>
<dbReference type="RefSeq" id="WP_310298542.1">
    <property type="nucleotide sequence ID" value="NZ_BAAAPS010000002.1"/>
</dbReference>
<evidence type="ECO:0000256" key="1">
    <source>
        <dbReference type="ARBA" id="ARBA00004141"/>
    </source>
</evidence>
<protein>
    <recommendedName>
        <fullName evidence="7">Integral membrane bound transporter domain-containing protein</fullName>
    </recommendedName>
</protein>
<evidence type="ECO:0000313" key="9">
    <source>
        <dbReference type="Proteomes" id="UP001183648"/>
    </source>
</evidence>